<keyword evidence="3" id="KW-0031">Aminopeptidase</keyword>
<protein>
    <submittedName>
        <fullName evidence="3">D-aminopeptidase DppA. Metallo peptidase. MEROPS family M55</fullName>
    </submittedName>
</protein>
<dbReference type="Proteomes" id="UP000243819">
    <property type="component" value="Unassembled WGS sequence"/>
</dbReference>
<dbReference type="GO" id="GO:0046872">
    <property type="term" value="F:metal ion binding"/>
    <property type="evidence" value="ECO:0007669"/>
    <property type="project" value="UniProtKB-KW"/>
</dbReference>
<feature type="active site" description="Nucleophile" evidence="1">
    <location>
        <position position="116"/>
    </location>
</feature>
<dbReference type="OrthoDB" id="9785420at2"/>
<keyword evidence="3" id="KW-0645">Protease</keyword>
<evidence type="ECO:0000256" key="1">
    <source>
        <dbReference type="PIRSR" id="PIRSR015853-1"/>
    </source>
</evidence>
<feature type="binding site" evidence="2">
    <location>
        <position position="8"/>
    </location>
    <ligand>
        <name>Zn(2+)</name>
        <dbReference type="ChEBI" id="CHEBI:29105"/>
        <label>2</label>
    </ligand>
</feature>
<sequence>MKVYISADIEGIWGVVSRKQIIGDDGDYLRARKLMTKEVNLVCQELFNNGVKEIVVNDSHGPMDNIIIEELHPDVSLISGYPKDLSMMAGIDETFDCAIFIGYHPKAGTEQGIFDHTYAGRVVSKLIINGEELGEAGLNAGVAGHFNVPVVLVSGDDKVCKAVLNEIGPIQTVAVKETISRYCAKNIPYNQLKNRYKEAVHKAITELKKYPIKKFTTPLILELEFTQAIMVDMALTLPQVKKVSAKRILVNCNDPVELYKIFRGIINLASTVL</sequence>
<dbReference type="STRING" id="1120990.SAMN03080614_10279"/>
<reference evidence="4" key="1">
    <citation type="submission" date="2016-10" db="EMBL/GenBank/DDBJ databases">
        <authorList>
            <person name="Varghese N."/>
            <person name="Submissions S."/>
        </authorList>
    </citation>
    <scope>NUCLEOTIDE SEQUENCE [LARGE SCALE GENOMIC DNA]</scope>
    <source>
        <strain evidence="4">DSM 13577</strain>
    </source>
</reference>
<dbReference type="Pfam" id="PF04951">
    <property type="entry name" value="Peptidase_M55"/>
    <property type="match status" value="1"/>
</dbReference>
<dbReference type="PIRSF" id="PIRSF015853">
    <property type="entry name" value="Pep_DppA"/>
    <property type="match status" value="1"/>
</dbReference>
<dbReference type="GO" id="GO:0004177">
    <property type="term" value="F:aminopeptidase activity"/>
    <property type="evidence" value="ECO:0007669"/>
    <property type="project" value="UniProtKB-KW"/>
</dbReference>
<keyword evidence="4" id="KW-1185">Reference proteome</keyword>
<organism evidence="3 4">
    <name type="scientific">Anaerobranca gottschalkii DSM 13577</name>
    <dbReference type="NCBI Taxonomy" id="1120990"/>
    <lineage>
        <taxon>Bacteria</taxon>
        <taxon>Bacillati</taxon>
        <taxon>Bacillota</taxon>
        <taxon>Clostridia</taxon>
        <taxon>Eubacteriales</taxon>
        <taxon>Proteinivoracaceae</taxon>
        <taxon>Anaerobranca</taxon>
    </lineage>
</organism>
<feature type="binding site" evidence="2">
    <location>
        <position position="60"/>
    </location>
    <ligand>
        <name>Zn(2+)</name>
        <dbReference type="ChEBI" id="CHEBI:29105"/>
        <label>2</label>
    </ligand>
</feature>
<feature type="binding site" evidence="2">
    <location>
        <position position="8"/>
    </location>
    <ligand>
        <name>Zn(2+)</name>
        <dbReference type="ChEBI" id="CHEBI:29105"/>
        <label>1</label>
    </ligand>
</feature>
<feature type="binding site" evidence="2">
    <location>
        <position position="10"/>
    </location>
    <ligand>
        <name>Zn(2+)</name>
        <dbReference type="ChEBI" id="CHEBI:29105"/>
        <label>1</label>
    </ligand>
</feature>
<dbReference type="InterPro" id="IPR007035">
    <property type="entry name" value="Peptidase_M55"/>
</dbReference>
<gene>
    <name evidence="3" type="ORF">SAMN03080614_10279</name>
</gene>
<evidence type="ECO:0000256" key="2">
    <source>
        <dbReference type="PIRSR" id="PIRSR015853-2"/>
    </source>
</evidence>
<dbReference type="Gene3D" id="3.30.1360.130">
    <property type="entry name" value="Dipeptide transport protein"/>
    <property type="match status" value="1"/>
</dbReference>
<dbReference type="Gene3D" id="3.40.50.10780">
    <property type="entry name" value="Dipeptide transport protein"/>
    <property type="match status" value="1"/>
</dbReference>
<feature type="binding site" evidence="2">
    <location>
        <position position="135"/>
    </location>
    <ligand>
        <name>Zn(2+)</name>
        <dbReference type="ChEBI" id="CHEBI:29105"/>
        <label>2</label>
    </ligand>
</feature>
<accession>A0A1I0AVX6</accession>
<dbReference type="CDD" id="cd08769">
    <property type="entry name" value="DAP_dppA_2"/>
    <property type="match status" value="1"/>
</dbReference>
<evidence type="ECO:0000313" key="4">
    <source>
        <dbReference type="Proteomes" id="UP000243819"/>
    </source>
</evidence>
<dbReference type="SUPFAM" id="SSF63992">
    <property type="entry name" value="Dipeptide transport protein"/>
    <property type="match status" value="1"/>
</dbReference>
<name>A0A1I0AVX6_9FIRM</name>
<dbReference type="RefSeq" id="WP_091350825.1">
    <property type="nucleotide sequence ID" value="NZ_FOIF01000027.1"/>
</dbReference>
<dbReference type="EMBL" id="FOIF01000027">
    <property type="protein sequence ID" value="SES98132.1"/>
    <property type="molecule type" value="Genomic_DNA"/>
</dbReference>
<keyword evidence="2" id="KW-0479">Metal-binding</keyword>
<dbReference type="InterPro" id="IPR036177">
    <property type="entry name" value="Peptidase_M55_sf"/>
</dbReference>
<feature type="binding site" evidence="2">
    <location>
        <position position="104"/>
    </location>
    <ligand>
        <name>Zn(2+)</name>
        <dbReference type="ChEBI" id="CHEBI:29105"/>
        <label>2</label>
    </ligand>
</feature>
<keyword evidence="2" id="KW-0862">Zinc</keyword>
<dbReference type="AlphaFoldDB" id="A0A1I0AVX6"/>
<evidence type="ECO:0000313" key="3">
    <source>
        <dbReference type="EMBL" id="SES98132.1"/>
    </source>
</evidence>
<dbReference type="InterPro" id="IPR027476">
    <property type="entry name" value="DppA_N"/>
</dbReference>
<proteinExistence type="predicted"/>
<keyword evidence="3" id="KW-0378">Hydrolase</keyword>